<keyword evidence="11 16" id="KW-0057">Aromatic amino acid biosynthesis</keyword>
<reference evidence="22" key="2">
    <citation type="submission" date="2013-07" db="EMBL/GenBank/DDBJ databases">
        <authorList>
            <consortium name="The Broad Institute Genome Sequencing Platform"/>
            <person name="Cuomo C."/>
            <person name="Litvintseva A."/>
            <person name="Chen Y."/>
            <person name="Heitman J."/>
            <person name="Sun S."/>
            <person name="Springer D."/>
            <person name="Dromer F."/>
            <person name="Young S.K."/>
            <person name="Zeng Q."/>
            <person name="Gargeya S."/>
            <person name="Fitzgerald M."/>
            <person name="Abouelleil A."/>
            <person name="Alvarado L."/>
            <person name="Berlin A.M."/>
            <person name="Chapman S.B."/>
            <person name="Dewar J."/>
            <person name="Goldberg J."/>
            <person name="Griggs A."/>
            <person name="Gujja S."/>
            <person name="Hansen M."/>
            <person name="Howarth C."/>
            <person name="Imamovic A."/>
            <person name="Larimer J."/>
            <person name="McCowan C."/>
            <person name="Murphy C."/>
            <person name="Pearson M."/>
            <person name="Priest M."/>
            <person name="Roberts A."/>
            <person name="Saif S."/>
            <person name="Shea T."/>
            <person name="Sykes S."/>
            <person name="Wortman J."/>
            <person name="Nusbaum C."/>
            <person name="Birren B."/>
        </authorList>
    </citation>
    <scope>NUCLEOTIDE SEQUENCE</scope>
    <source>
        <strain evidence="22">CBS 10737</strain>
    </source>
</reference>
<evidence type="ECO:0000256" key="7">
    <source>
        <dbReference type="ARBA" id="ARBA00022605"/>
    </source>
</evidence>
<evidence type="ECO:0000259" key="18">
    <source>
        <dbReference type="Pfam" id="PF00117"/>
    </source>
</evidence>
<gene>
    <name evidence="21" type="ORF">I206_07752</name>
    <name evidence="22" type="ORF">I206_103803</name>
</gene>
<comment type="catalytic activity">
    <reaction evidence="1 16">
        <text>N-(5-phospho-beta-D-ribosyl)anthranilate = 1-(2-carboxyphenylamino)-1-deoxy-D-ribulose 5-phosphate</text>
        <dbReference type="Rhea" id="RHEA:21540"/>
        <dbReference type="ChEBI" id="CHEBI:18277"/>
        <dbReference type="ChEBI" id="CHEBI:58613"/>
        <dbReference type="EC" id="5.3.1.24"/>
    </reaction>
</comment>
<feature type="compositionally biased region" description="Polar residues" evidence="17">
    <location>
        <begin position="215"/>
        <end position="232"/>
    </location>
</feature>
<feature type="domain" description="Glutamine amidotransferase" evidence="18">
    <location>
        <begin position="5"/>
        <end position="193"/>
    </location>
</feature>
<dbReference type="EMBL" id="KV700118">
    <property type="protein sequence ID" value="OCF46275.1"/>
    <property type="molecule type" value="Genomic_DNA"/>
</dbReference>
<dbReference type="UniPathway" id="UPA00035">
    <property type="reaction ID" value="UER00040"/>
</dbReference>
<evidence type="ECO:0000259" key="19">
    <source>
        <dbReference type="Pfam" id="PF00218"/>
    </source>
</evidence>
<evidence type="ECO:0000313" key="23">
    <source>
        <dbReference type="Proteomes" id="UP000094020"/>
    </source>
</evidence>
<dbReference type="EC" id="4.1.1.48" evidence="16"/>
<dbReference type="GO" id="GO:0004640">
    <property type="term" value="F:phosphoribosylanthranilate isomerase activity"/>
    <property type="evidence" value="ECO:0007669"/>
    <property type="project" value="UniProtKB-UniRule"/>
</dbReference>
<keyword evidence="12 16" id="KW-0413">Isomerase</keyword>
<dbReference type="CDD" id="cd00405">
    <property type="entry name" value="PRAI"/>
    <property type="match status" value="1"/>
</dbReference>
<dbReference type="HAMAP" id="MF_00135">
    <property type="entry name" value="PRAI"/>
    <property type="match status" value="1"/>
</dbReference>
<evidence type="ECO:0000256" key="13">
    <source>
        <dbReference type="ARBA" id="ARBA00023239"/>
    </source>
</evidence>
<evidence type="ECO:0000256" key="14">
    <source>
        <dbReference type="ARBA" id="ARBA00023268"/>
    </source>
</evidence>
<evidence type="ECO:0000256" key="11">
    <source>
        <dbReference type="ARBA" id="ARBA00023141"/>
    </source>
</evidence>
<dbReference type="Pfam" id="PF00218">
    <property type="entry name" value="IGPS"/>
    <property type="match status" value="1"/>
</dbReference>
<dbReference type="InterPro" id="IPR029062">
    <property type="entry name" value="Class_I_gatase-like"/>
</dbReference>
<dbReference type="CDD" id="cd00331">
    <property type="entry name" value="IGPS"/>
    <property type="match status" value="1"/>
</dbReference>
<dbReference type="SUPFAM" id="SSF51366">
    <property type="entry name" value="Ribulose-phoshate binding barrel"/>
    <property type="match status" value="2"/>
</dbReference>
<dbReference type="Gene3D" id="3.20.20.70">
    <property type="entry name" value="Aldolase class I"/>
    <property type="match status" value="2"/>
</dbReference>
<dbReference type="CDD" id="cd01743">
    <property type="entry name" value="GATase1_Anthranilate_Synthase"/>
    <property type="match status" value="1"/>
</dbReference>
<dbReference type="FunFam" id="3.40.50.880:FF:000031">
    <property type="entry name" value="Multifunctional tryptophan biosynthesis protein"/>
    <property type="match status" value="1"/>
</dbReference>
<dbReference type="RefSeq" id="XP_019007494.1">
    <property type="nucleotide sequence ID" value="XM_019159442.1"/>
</dbReference>
<evidence type="ECO:0000256" key="1">
    <source>
        <dbReference type="ARBA" id="ARBA00001164"/>
    </source>
</evidence>
<evidence type="ECO:0000256" key="9">
    <source>
        <dbReference type="ARBA" id="ARBA00022822"/>
    </source>
</evidence>
<keyword evidence="13 16" id="KW-0456">Lyase</keyword>
<keyword evidence="8 16" id="KW-0210">Decarboxylase</keyword>
<dbReference type="PROSITE" id="PS51273">
    <property type="entry name" value="GATASE_TYPE_1"/>
    <property type="match status" value="1"/>
</dbReference>
<reference evidence="22" key="4">
    <citation type="submission" date="2024-02" db="EMBL/GenBank/DDBJ databases">
        <title>Comparative genomics of Cryptococcus and Kwoniella reveals pathogenesis evolution and contrasting modes of karyotype evolution via chromosome fusion or intercentromeric recombination.</title>
        <authorList>
            <person name="Coelho M.A."/>
            <person name="David-Palma M."/>
            <person name="Shea T."/>
            <person name="Bowers K."/>
            <person name="McGinley-Smith S."/>
            <person name="Mohammad A.W."/>
            <person name="Gnirke A."/>
            <person name="Yurkov A.M."/>
            <person name="Nowrousian M."/>
            <person name="Sun S."/>
            <person name="Cuomo C.A."/>
            <person name="Heitman J."/>
        </authorList>
    </citation>
    <scope>NUCLEOTIDE SEQUENCE</scope>
    <source>
        <strain evidence="22">CBS 10737</strain>
    </source>
</reference>
<dbReference type="GO" id="GO:0004425">
    <property type="term" value="F:indole-3-glycerol-phosphate synthase activity"/>
    <property type="evidence" value="ECO:0007669"/>
    <property type="project" value="UniProtKB-UniRule"/>
</dbReference>
<dbReference type="PIRSF" id="PIRSF001382">
    <property type="entry name" value="TrpG-trpC-trpF"/>
    <property type="match status" value="1"/>
</dbReference>
<keyword evidence="9 16" id="KW-0822">Tryptophan biosynthesis</keyword>
<comment type="catalytic activity">
    <reaction evidence="2 16">
        <text>1-(2-carboxyphenylamino)-1-deoxy-D-ribulose 5-phosphate + H(+) = (1S,2R)-1-C-(indol-3-yl)glycerol 3-phosphate + CO2 + H2O</text>
        <dbReference type="Rhea" id="RHEA:23476"/>
        <dbReference type="ChEBI" id="CHEBI:15377"/>
        <dbReference type="ChEBI" id="CHEBI:15378"/>
        <dbReference type="ChEBI" id="CHEBI:16526"/>
        <dbReference type="ChEBI" id="CHEBI:58613"/>
        <dbReference type="ChEBI" id="CHEBI:58866"/>
        <dbReference type="EC" id="4.1.1.48"/>
    </reaction>
</comment>
<feature type="compositionally biased region" description="Low complexity" evidence="17">
    <location>
        <begin position="233"/>
        <end position="250"/>
    </location>
</feature>
<dbReference type="FunFam" id="3.20.20.70:FF:000136">
    <property type="entry name" value="Multifunctional tryptophan biosynthesis protein"/>
    <property type="match status" value="1"/>
</dbReference>
<dbReference type="EMBL" id="CP144523">
    <property type="protein sequence ID" value="WWC69860.1"/>
    <property type="molecule type" value="Genomic_DNA"/>
</dbReference>
<dbReference type="InterPro" id="IPR006221">
    <property type="entry name" value="TrpG/PapA_dom"/>
</dbReference>
<sequence>MGITLLIDNYDSFTWNVYADIAVLGGNPVVVRNDKITLDQIETLFNSGELERIVISPGPGHPRTDSGISRDAIKWGIGKLPILGVCMGLECIVDLLGGEIAYAGEIKHGKLSLVQHDSLGIFHDLPPLLSSVRYHSLSAQLLTLPPILQVTSTTQESGVIMGVRHREATVEAVQYHPESCVSEGGKGLMANFLKLKGGKWGGENAWCGVEPNPLAESSTSSQEKAGSLITNGSAEPASSSSSSSKSSAPSLPTILNKIHAQRLLDVEETSSILATTPTNISTSLSLHTSASLISLVDRINNTPHTAVMAEIKRASPSKGDIAPDASAPAQALKYALAGASVISVLTEPKWFKGSLVDMLAVRNAVNSLPDRPAILRKDFILSKYMIDEARLYGADTVLLIVAMLKPDQLKELYDYSVSIGMEPLVEVNNTTELQLALDIGSKVIGVNNRNLHDFNVDMSTTSRVNAALNGRNVILCALSGISGPEDVEKYVKEGVRAVLVGESLMRSKDTKQFLRSLIGLKEPKLNSIQNPMVKICGIRSIEDAEIAIKAGADLLGVIMVPNAKRKISYQIAKDISKLVKQVRLNSKQTLITETENENDEITNNNEPWFTFNAKNLNKRKKPLLVGVFQNQSLNEILNAINEIEFDLIQLHGEEPVSLSKFIPLPIIKVFKVALDGEIPLDKEISRPGENNFILLDTIGKGGQGKSFPWEISKSIINKGENGSQGYFKLPIILAGGLNSENVKKAIEQSGGGGSNGIIAVDVSSGVETDNKKDEKKIIDFIKAVKG</sequence>
<dbReference type="EC" id="5.3.1.24" evidence="16"/>
<dbReference type="Proteomes" id="UP000094020">
    <property type="component" value="Chromosome 5"/>
</dbReference>
<comment type="pathway">
    <text evidence="5 16">Amino-acid biosynthesis; L-tryptophan biosynthesis; L-tryptophan from chorismate: step 4/5.</text>
</comment>
<reference evidence="21" key="3">
    <citation type="submission" date="2016-07" db="EMBL/GenBank/DDBJ databases">
        <title>Evolution of pathogenesis and genome organization in the Tremellales.</title>
        <authorList>
            <person name="Cuomo C."/>
            <person name="Litvintseva A."/>
            <person name="Heitman J."/>
            <person name="Chen Y."/>
            <person name="Sun S."/>
            <person name="Springer D."/>
            <person name="Dromer F."/>
            <person name="Young S."/>
            <person name="Zeng Q."/>
            <person name="Chapman S."/>
            <person name="Gujja S."/>
            <person name="Saif S."/>
            <person name="Birren B."/>
        </authorList>
    </citation>
    <scope>NUCLEOTIDE SEQUENCE</scope>
    <source>
        <strain evidence="21">CBS 10737</strain>
    </source>
</reference>
<evidence type="ECO:0000256" key="8">
    <source>
        <dbReference type="ARBA" id="ARBA00022793"/>
    </source>
</evidence>
<dbReference type="InterPro" id="IPR001468">
    <property type="entry name" value="Indole-3-GlycerolPSynthase_CS"/>
</dbReference>
<evidence type="ECO:0000256" key="17">
    <source>
        <dbReference type="SAM" id="MobiDB-lite"/>
    </source>
</evidence>
<keyword evidence="23" id="KW-1185">Reference proteome</keyword>
<keyword evidence="10" id="KW-0315">Glutamine amidotransferase</keyword>
<evidence type="ECO:0000256" key="15">
    <source>
        <dbReference type="ARBA" id="ARBA00047683"/>
    </source>
</evidence>
<evidence type="ECO:0000256" key="12">
    <source>
        <dbReference type="ARBA" id="ARBA00023235"/>
    </source>
</evidence>
<comment type="function">
    <text evidence="3 16">Trifunctional enzyme bearing the Gln amidotransferase (GATase) domain of anthranilate synthase, indole-glycerolphosphate synthase, and phosphoribosylanthranilate isomerase activities.</text>
</comment>
<dbReference type="InterPro" id="IPR045186">
    <property type="entry name" value="Indole-3-glycerol_P_synth"/>
</dbReference>
<dbReference type="GO" id="GO:0004049">
    <property type="term" value="F:anthranilate synthase activity"/>
    <property type="evidence" value="ECO:0007669"/>
    <property type="project" value="UniProtKB-UniRule"/>
</dbReference>
<evidence type="ECO:0000256" key="16">
    <source>
        <dbReference type="PIRNR" id="PIRNR001382"/>
    </source>
</evidence>
<dbReference type="OrthoDB" id="524799at2759"/>
<dbReference type="InterPro" id="IPR013785">
    <property type="entry name" value="Aldolase_TIM"/>
</dbReference>
<dbReference type="InterPro" id="IPR001240">
    <property type="entry name" value="PRAI_dom"/>
</dbReference>
<evidence type="ECO:0000259" key="20">
    <source>
        <dbReference type="Pfam" id="PF00697"/>
    </source>
</evidence>
<evidence type="ECO:0000256" key="6">
    <source>
        <dbReference type="ARBA" id="ARBA00004873"/>
    </source>
</evidence>
<dbReference type="PRINTS" id="PR00097">
    <property type="entry name" value="ANTSNTHASEII"/>
</dbReference>
<dbReference type="Pfam" id="PF00697">
    <property type="entry name" value="PRAI"/>
    <property type="match status" value="1"/>
</dbReference>
<keyword evidence="14" id="KW-0511">Multifunctional enzyme</keyword>
<dbReference type="PANTHER" id="PTHR22854">
    <property type="entry name" value="TRYPTOPHAN BIOSYNTHESIS PROTEIN"/>
    <property type="match status" value="1"/>
</dbReference>
<dbReference type="InterPro" id="IPR017926">
    <property type="entry name" value="GATASE"/>
</dbReference>
<protein>
    <recommendedName>
        <fullName evidence="16">Multifunctional tryptophan biosynthesis protein</fullName>
    </recommendedName>
    <domain>
        <recommendedName>
            <fullName evidence="16">Anthranilate synthase component 2</fullName>
            <shortName evidence="16">AS</shortName>
            <ecNumber evidence="16">4.1.3.27</ecNumber>
        </recommendedName>
        <alternativeName>
            <fullName evidence="16">Anthranilate synthase, glutamine amidotransferase component</fullName>
        </alternativeName>
    </domain>
    <domain>
        <recommendedName>
            <fullName evidence="16">Indole-3-glycerol phosphate synthase</fullName>
            <shortName evidence="16">IGPS</shortName>
            <ecNumber evidence="16">4.1.1.48</ecNumber>
        </recommendedName>
    </domain>
    <domain>
        <recommendedName>
            <fullName evidence="16">N-(5'-phosphoribosyl)anthranilate isomerase</fullName>
            <shortName evidence="16">PRAI</shortName>
            <ecNumber evidence="16">5.3.1.24</ecNumber>
        </recommendedName>
    </domain>
</protein>
<evidence type="ECO:0000256" key="4">
    <source>
        <dbReference type="ARBA" id="ARBA00004664"/>
    </source>
</evidence>
<dbReference type="PRINTS" id="PR00096">
    <property type="entry name" value="GATASE"/>
</dbReference>
<comment type="pathway">
    <text evidence="6 16">Amino-acid biosynthesis; L-tryptophan biosynthesis; L-tryptophan from chorismate: step 1/5.</text>
</comment>
<feature type="domain" description="Indole-3-glycerol phosphate synthase" evidence="19">
    <location>
        <begin position="255"/>
        <end position="517"/>
    </location>
</feature>
<dbReference type="Gene3D" id="3.40.50.880">
    <property type="match status" value="1"/>
</dbReference>
<name>A0A1B9HSM5_9TREE</name>
<dbReference type="GeneID" id="30176121"/>
<dbReference type="AlphaFoldDB" id="A0A1B9HSM5"/>
<dbReference type="KEGG" id="kpin:30176121"/>
<evidence type="ECO:0000256" key="5">
    <source>
        <dbReference type="ARBA" id="ARBA00004696"/>
    </source>
</evidence>
<proteinExistence type="inferred from homology"/>
<evidence type="ECO:0000256" key="10">
    <source>
        <dbReference type="ARBA" id="ARBA00022962"/>
    </source>
</evidence>
<evidence type="ECO:0000256" key="2">
    <source>
        <dbReference type="ARBA" id="ARBA00001633"/>
    </source>
</evidence>
<dbReference type="InterPro" id="IPR013798">
    <property type="entry name" value="Indole-3-glycerol_P_synth_dom"/>
</dbReference>
<comment type="pathway">
    <text evidence="4 16">Amino-acid biosynthesis; L-tryptophan biosynthesis; L-tryptophan from chorismate: step 3/5.</text>
</comment>
<evidence type="ECO:0000313" key="21">
    <source>
        <dbReference type="EMBL" id="OCF46275.1"/>
    </source>
</evidence>
<dbReference type="PROSITE" id="PS00614">
    <property type="entry name" value="IGPS"/>
    <property type="match status" value="1"/>
</dbReference>
<accession>A0A1B9HSM5</accession>
<keyword evidence="7 16" id="KW-0028">Amino-acid biosynthesis</keyword>
<comment type="catalytic activity">
    <reaction evidence="15 16">
        <text>chorismate + L-glutamine = anthranilate + pyruvate + L-glutamate + H(+)</text>
        <dbReference type="Rhea" id="RHEA:21732"/>
        <dbReference type="ChEBI" id="CHEBI:15361"/>
        <dbReference type="ChEBI" id="CHEBI:15378"/>
        <dbReference type="ChEBI" id="CHEBI:16567"/>
        <dbReference type="ChEBI" id="CHEBI:29748"/>
        <dbReference type="ChEBI" id="CHEBI:29985"/>
        <dbReference type="ChEBI" id="CHEBI:58359"/>
        <dbReference type="EC" id="4.1.3.27"/>
    </reaction>
</comment>
<feature type="region of interest" description="Disordered" evidence="17">
    <location>
        <begin position="213"/>
        <end position="250"/>
    </location>
</feature>
<dbReference type="NCBIfam" id="TIGR00566">
    <property type="entry name" value="trpG_papA"/>
    <property type="match status" value="1"/>
</dbReference>
<reference evidence="21" key="1">
    <citation type="submission" date="2013-07" db="EMBL/GenBank/DDBJ databases">
        <title>The Genome Sequence of Cryptococcus pinus CBS10737.</title>
        <authorList>
            <consortium name="The Broad Institute Genome Sequencing Platform"/>
            <person name="Cuomo C."/>
            <person name="Litvintseva A."/>
            <person name="Chen Y."/>
            <person name="Heitman J."/>
            <person name="Sun S."/>
            <person name="Springer D."/>
            <person name="Dromer F."/>
            <person name="Young S.K."/>
            <person name="Zeng Q."/>
            <person name="Gargeya S."/>
            <person name="Fitzgerald M."/>
            <person name="Abouelleil A."/>
            <person name="Alvarado L."/>
            <person name="Berlin A.M."/>
            <person name="Chapman S.B."/>
            <person name="Dewar J."/>
            <person name="Goldberg J."/>
            <person name="Griggs A."/>
            <person name="Gujja S."/>
            <person name="Hansen M."/>
            <person name="Howarth C."/>
            <person name="Imamovic A."/>
            <person name="Larimer J."/>
            <person name="McCowan C."/>
            <person name="Murphy C."/>
            <person name="Pearson M."/>
            <person name="Priest M."/>
            <person name="Roberts A."/>
            <person name="Saif S."/>
            <person name="Shea T."/>
            <person name="Sykes S."/>
            <person name="Wortman J."/>
            <person name="Nusbaum C."/>
            <person name="Birren B."/>
        </authorList>
    </citation>
    <scope>NUCLEOTIDE SEQUENCE [LARGE SCALE GENOMIC DNA]</scope>
    <source>
        <strain evidence="21">CBS 10737</strain>
    </source>
</reference>
<dbReference type="InterPro" id="IPR011060">
    <property type="entry name" value="RibuloseP-bd_barrel"/>
</dbReference>
<dbReference type="EC" id="4.1.3.27" evidence="16"/>
<dbReference type="GO" id="GO:0000162">
    <property type="term" value="P:L-tryptophan biosynthetic process"/>
    <property type="evidence" value="ECO:0007669"/>
    <property type="project" value="UniProtKB-UniRule"/>
</dbReference>
<dbReference type="Pfam" id="PF00117">
    <property type="entry name" value="GATase"/>
    <property type="match status" value="1"/>
</dbReference>
<evidence type="ECO:0000256" key="3">
    <source>
        <dbReference type="ARBA" id="ARBA00003272"/>
    </source>
</evidence>
<evidence type="ECO:0000313" key="22">
    <source>
        <dbReference type="EMBL" id="WWC69860.1"/>
    </source>
</evidence>
<feature type="domain" description="N-(5'phosphoribosyl) anthranilate isomerase (PRAI)" evidence="20">
    <location>
        <begin position="604"/>
        <end position="782"/>
    </location>
</feature>
<organism evidence="21">
    <name type="scientific">Kwoniella pini CBS 10737</name>
    <dbReference type="NCBI Taxonomy" id="1296096"/>
    <lineage>
        <taxon>Eukaryota</taxon>
        <taxon>Fungi</taxon>
        <taxon>Dikarya</taxon>
        <taxon>Basidiomycota</taxon>
        <taxon>Agaricomycotina</taxon>
        <taxon>Tremellomycetes</taxon>
        <taxon>Tremellales</taxon>
        <taxon>Cryptococcaceae</taxon>
        <taxon>Kwoniella</taxon>
    </lineage>
</organism>
<dbReference type="InterPro" id="IPR016302">
    <property type="entry name" value="Anthranilate_synth_II"/>
</dbReference>
<dbReference type="STRING" id="1296096.A0A1B9HSM5"/>
<dbReference type="SUPFAM" id="SSF52317">
    <property type="entry name" value="Class I glutamine amidotransferase-like"/>
    <property type="match status" value="1"/>
</dbReference>
<dbReference type="PANTHER" id="PTHR22854:SF2">
    <property type="entry name" value="INDOLE-3-GLYCEROL-PHOSPHATE SYNTHASE"/>
    <property type="match status" value="1"/>
</dbReference>